<dbReference type="Proteomes" id="UP000249890">
    <property type="component" value="Chromosome"/>
</dbReference>
<dbReference type="EMBL" id="CP021780">
    <property type="protein sequence ID" value="ASA24292.1"/>
    <property type="molecule type" value="Genomic_DNA"/>
</dbReference>
<organism evidence="1 2">
    <name type="scientific">Paenibacillus donghaensis</name>
    <dbReference type="NCBI Taxonomy" id="414771"/>
    <lineage>
        <taxon>Bacteria</taxon>
        <taxon>Bacillati</taxon>
        <taxon>Bacillota</taxon>
        <taxon>Bacilli</taxon>
        <taxon>Bacillales</taxon>
        <taxon>Paenibacillaceae</taxon>
        <taxon>Paenibacillus</taxon>
    </lineage>
</organism>
<dbReference type="KEGG" id="pdh:B9T62_28130"/>
<proteinExistence type="predicted"/>
<evidence type="ECO:0000313" key="2">
    <source>
        <dbReference type="Proteomes" id="UP000249890"/>
    </source>
</evidence>
<reference evidence="1 2" key="1">
    <citation type="submission" date="2017-06" db="EMBL/GenBank/DDBJ databases">
        <title>Complete genome sequence of Paenibacillus donghaensis KCTC 13049T isolated from East Sea sediment, South Korea.</title>
        <authorList>
            <person name="Jung B.K."/>
            <person name="Hong S.-J."/>
            <person name="Shin J.-H."/>
        </authorList>
    </citation>
    <scope>NUCLEOTIDE SEQUENCE [LARGE SCALE GENOMIC DNA]</scope>
    <source>
        <strain evidence="1 2">KCTC 13049</strain>
    </source>
</reference>
<keyword evidence="2" id="KW-1185">Reference proteome</keyword>
<evidence type="ECO:0000313" key="1">
    <source>
        <dbReference type="EMBL" id="ASA24292.1"/>
    </source>
</evidence>
<dbReference type="OrthoDB" id="2610629at2"/>
<dbReference type="RefSeq" id="WP_087918276.1">
    <property type="nucleotide sequence ID" value="NZ_CP021780.1"/>
</dbReference>
<sequence>MTKITLKDEYKISRLQRAALAEVELLKHEFELIVEHTRKQKSISLFDEIDFVDFTDSDIKDIFTKRKDRKYASLTVELYAITEQMLKEMYECLHSDPYSKSNDNNIIKDLEDVLKSRLVINEKGSLKKLSMLRNYIIHHNFSMKKAREEKELNIKSKDLYSELHQKVVDYINNISYKE</sequence>
<gene>
    <name evidence="1" type="ORF">B9T62_28130</name>
</gene>
<accession>A0A2Z2KRY9</accession>
<dbReference type="AlphaFoldDB" id="A0A2Z2KRY9"/>
<name>A0A2Z2KRY9_9BACL</name>
<protein>
    <submittedName>
        <fullName evidence="1">Uncharacterized protein</fullName>
    </submittedName>
</protein>